<keyword evidence="5" id="KW-0472">Membrane</keyword>
<proteinExistence type="predicted"/>
<evidence type="ECO:0000313" key="7">
    <source>
        <dbReference type="Proteomes" id="UP000324974"/>
    </source>
</evidence>
<keyword evidence="2 3" id="KW-0175">Coiled coil</keyword>
<feature type="coiled-coil region" evidence="3">
    <location>
        <begin position="204"/>
        <end position="238"/>
    </location>
</feature>
<reference evidence="7" key="1">
    <citation type="submission" date="2019-08" db="EMBL/GenBank/DDBJ databases">
        <title>Limnoglobus roseus gen. nov., sp. nov., a novel freshwater planctomycete with a giant genome from the family Gemmataceae.</title>
        <authorList>
            <person name="Kulichevskaya I.S."/>
            <person name="Naumoff D.G."/>
            <person name="Miroshnikov K."/>
            <person name="Ivanova A."/>
            <person name="Philippov D.A."/>
            <person name="Hakobyan A."/>
            <person name="Rijpstra I.C."/>
            <person name="Sinninghe Damste J.S."/>
            <person name="Liesack W."/>
            <person name="Dedysh S.N."/>
        </authorList>
    </citation>
    <scope>NUCLEOTIDE SEQUENCE [LARGE SCALE GENOMIC DNA]</scope>
    <source>
        <strain evidence="7">PX52</strain>
    </source>
</reference>
<protein>
    <submittedName>
        <fullName evidence="6">Efflux RND transporter periplasmic adaptor subunit</fullName>
    </submittedName>
</protein>
<feature type="compositionally biased region" description="Basic and acidic residues" evidence="4">
    <location>
        <begin position="587"/>
        <end position="618"/>
    </location>
</feature>
<name>A0A5C1AAG8_9BACT</name>
<keyword evidence="5" id="KW-0812">Transmembrane</keyword>
<organism evidence="6 7">
    <name type="scientific">Limnoglobus roseus</name>
    <dbReference type="NCBI Taxonomy" id="2598579"/>
    <lineage>
        <taxon>Bacteria</taxon>
        <taxon>Pseudomonadati</taxon>
        <taxon>Planctomycetota</taxon>
        <taxon>Planctomycetia</taxon>
        <taxon>Gemmatales</taxon>
        <taxon>Gemmataceae</taxon>
        <taxon>Limnoglobus</taxon>
    </lineage>
</organism>
<dbReference type="Gene3D" id="2.40.30.170">
    <property type="match status" value="1"/>
</dbReference>
<dbReference type="AlphaFoldDB" id="A0A5C1AAG8"/>
<feature type="region of interest" description="Disordered" evidence="4">
    <location>
        <begin position="587"/>
        <end position="638"/>
    </location>
</feature>
<keyword evidence="7" id="KW-1185">Reference proteome</keyword>
<comment type="subcellular location">
    <subcellularLocation>
        <location evidence="1">Cell envelope</location>
    </subcellularLocation>
</comment>
<evidence type="ECO:0000256" key="4">
    <source>
        <dbReference type="SAM" id="MobiDB-lite"/>
    </source>
</evidence>
<feature type="transmembrane region" description="Helical" evidence="5">
    <location>
        <begin position="26"/>
        <end position="46"/>
    </location>
</feature>
<dbReference type="GO" id="GO:0030313">
    <property type="term" value="C:cell envelope"/>
    <property type="evidence" value="ECO:0007669"/>
    <property type="project" value="UniProtKB-SubCell"/>
</dbReference>
<dbReference type="RefSeq" id="WP_149109020.1">
    <property type="nucleotide sequence ID" value="NZ_CP042425.1"/>
</dbReference>
<sequence length="638" mass="69997">MTSPNPNSTRSHRKAASHAAPRRRRLFTLITLILVAGFAATGYFFFAGRSSAGSRPDLILHRAKLEALPVSVVGKGALESADNRDIICKVKAGSKGTFASTIKWVIDDGSIVSKGQLLIELDDSALEESHKLQSIAVEKARAEWVKADKDYLIQVMDNESQVVAALAALRVAELDVDKFTGLRAETTLNPLGAIIGAHGTIMEKGEYRQQLDDVSARLKAAESDLEAYRERSAWAERSAKLGYLTQSQSKVEQSKLSGATDAFEKVRKEQYILENFMREKNFTDLRSKFDVAKIGLDKANQTADAKLVQFESERRTKLSVYQREQDRLEEIEGQIRECRISAPQDGMVIYYKSEQNRGSTQQLIAVGEQVREGQKLMRLPDLHRMQVNTRVHEAQVARIRGDDRQPTHTLEFLNLGLLSSIDPMTRLASQSEQVQAWVHDSVRHKEYEIRREGHRATVRVDAYPDRVFAGRVRTVAAVAAQADWFSSDVKLYTTTVLITESVAGLKPDMNAEVTIHIDDATEPVLAVPLQAIVGGAESGPKRFVYVMSPTGPVEKEVKLGKFNDAMIEVLSGIGEGDDVVVNPKAVVGDKAKTREENGDAPRGKKGEGDKGEGGEKKGGGGGGKKKGGGPPKGDVPQV</sequence>
<evidence type="ECO:0000313" key="6">
    <source>
        <dbReference type="EMBL" id="QEL14104.1"/>
    </source>
</evidence>
<dbReference type="OrthoDB" id="259669at2"/>
<dbReference type="Gene3D" id="2.40.420.20">
    <property type="match status" value="1"/>
</dbReference>
<gene>
    <name evidence="6" type="ORF">PX52LOC_00968</name>
</gene>
<evidence type="ECO:0000256" key="5">
    <source>
        <dbReference type="SAM" id="Phobius"/>
    </source>
</evidence>
<accession>A0A5C1AAG8</accession>
<keyword evidence="5" id="KW-1133">Transmembrane helix</keyword>
<dbReference type="InterPro" id="IPR050465">
    <property type="entry name" value="UPF0194_transport"/>
</dbReference>
<dbReference type="KEGG" id="lrs:PX52LOC_00968"/>
<evidence type="ECO:0000256" key="1">
    <source>
        <dbReference type="ARBA" id="ARBA00004196"/>
    </source>
</evidence>
<dbReference type="PANTHER" id="PTHR32347">
    <property type="entry name" value="EFFLUX SYSTEM COMPONENT YKNX-RELATED"/>
    <property type="match status" value="1"/>
</dbReference>
<dbReference type="PANTHER" id="PTHR32347:SF23">
    <property type="entry name" value="BLL5650 PROTEIN"/>
    <property type="match status" value="1"/>
</dbReference>
<dbReference type="EMBL" id="CP042425">
    <property type="protein sequence ID" value="QEL14104.1"/>
    <property type="molecule type" value="Genomic_DNA"/>
</dbReference>
<evidence type="ECO:0000256" key="3">
    <source>
        <dbReference type="SAM" id="Coils"/>
    </source>
</evidence>
<dbReference type="Proteomes" id="UP000324974">
    <property type="component" value="Chromosome"/>
</dbReference>
<evidence type="ECO:0000256" key="2">
    <source>
        <dbReference type="ARBA" id="ARBA00023054"/>
    </source>
</evidence>